<name>A0AAV7MN82_PLEWA</name>
<feature type="compositionally biased region" description="Low complexity" evidence="1">
    <location>
        <begin position="82"/>
        <end position="98"/>
    </location>
</feature>
<proteinExistence type="predicted"/>
<evidence type="ECO:0000313" key="2">
    <source>
        <dbReference type="EMBL" id="KAJ1104812.1"/>
    </source>
</evidence>
<protein>
    <submittedName>
        <fullName evidence="2">Uncharacterized protein</fullName>
    </submittedName>
</protein>
<feature type="compositionally biased region" description="Basic residues" evidence="1">
    <location>
        <begin position="62"/>
        <end position="78"/>
    </location>
</feature>
<evidence type="ECO:0000256" key="1">
    <source>
        <dbReference type="SAM" id="MobiDB-lite"/>
    </source>
</evidence>
<comment type="caution">
    <text evidence="2">The sequence shown here is derived from an EMBL/GenBank/DDBJ whole genome shotgun (WGS) entry which is preliminary data.</text>
</comment>
<feature type="compositionally biased region" description="Pro residues" evidence="1">
    <location>
        <begin position="1"/>
        <end position="10"/>
    </location>
</feature>
<evidence type="ECO:0000313" key="3">
    <source>
        <dbReference type="Proteomes" id="UP001066276"/>
    </source>
</evidence>
<feature type="region of interest" description="Disordered" evidence="1">
    <location>
        <begin position="1"/>
        <end position="117"/>
    </location>
</feature>
<keyword evidence="3" id="KW-1185">Reference proteome</keyword>
<gene>
    <name evidence="2" type="ORF">NDU88_002221</name>
</gene>
<feature type="compositionally biased region" description="Low complexity" evidence="1">
    <location>
        <begin position="24"/>
        <end position="33"/>
    </location>
</feature>
<dbReference type="Proteomes" id="UP001066276">
    <property type="component" value="Chromosome 9"/>
</dbReference>
<dbReference type="AlphaFoldDB" id="A0AAV7MN82"/>
<organism evidence="2 3">
    <name type="scientific">Pleurodeles waltl</name>
    <name type="common">Iberian ribbed newt</name>
    <dbReference type="NCBI Taxonomy" id="8319"/>
    <lineage>
        <taxon>Eukaryota</taxon>
        <taxon>Metazoa</taxon>
        <taxon>Chordata</taxon>
        <taxon>Craniata</taxon>
        <taxon>Vertebrata</taxon>
        <taxon>Euteleostomi</taxon>
        <taxon>Amphibia</taxon>
        <taxon>Batrachia</taxon>
        <taxon>Caudata</taxon>
        <taxon>Salamandroidea</taxon>
        <taxon>Salamandridae</taxon>
        <taxon>Pleurodelinae</taxon>
        <taxon>Pleurodeles</taxon>
    </lineage>
</organism>
<dbReference type="EMBL" id="JANPWB010000013">
    <property type="protein sequence ID" value="KAJ1104812.1"/>
    <property type="molecule type" value="Genomic_DNA"/>
</dbReference>
<feature type="compositionally biased region" description="Polar residues" evidence="1">
    <location>
        <begin position="35"/>
        <end position="60"/>
    </location>
</feature>
<sequence>MPKSPRPSAPPRHRRRPRAPGPAHPAAAASRPGLTSPQGPGSSRAPSHPRCSSSCLSGPGSQHRRARGLRTPTHRSRPGRPGPAHSAAAAPASRLSGSQRAADAAPDPGHLNGAPPASRYCIHMTIKGPGGGALTNASAHAAILATPPAGAFKSQV</sequence>
<accession>A0AAV7MN82</accession>
<reference evidence="2" key="1">
    <citation type="journal article" date="2022" name="bioRxiv">
        <title>Sequencing and chromosome-scale assembly of the giantPleurodeles waltlgenome.</title>
        <authorList>
            <person name="Brown T."/>
            <person name="Elewa A."/>
            <person name="Iarovenko S."/>
            <person name="Subramanian E."/>
            <person name="Araus A.J."/>
            <person name="Petzold A."/>
            <person name="Susuki M."/>
            <person name="Suzuki K.-i.T."/>
            <person name="Hayashi T."/>
            <person name="Toyoda A."/>
            <person name="Oliveira C."/>
            <person name="Osipova E."/>
            <person name="Leigh N.D."/>
            <person name="Simon A."/>
            <person name="Yun M.H."/>
        </authorList>
    </citation>
    <scope>NUCLEOTIDE SEQUENCE</scope>
    <source>
        <strain evidence="2">20211129_DDA</strain>
        <tissue evidence="2">Liver</tissue>
    </source>
</reference>